<protein>
    <submittedName>
        <fullName evidence="1">Uncharacterized protein</fullName>
    </submittedName>
</protein>
<reference evidence="1 2" key="1">
    <citation type="submission" date="2016-10" db="EMBL/GenBank/DDBJ databases">
        <authorList>
            <person name="de Groot N.N."/>
        </authorList>
    </citation>
    <scope>NUCLEOTIDE SEQUENCE [LARGE SCALE GENOMIC DNA]</scope>
    <source>
        <strain evidence="1 2">Nm9</strain>
    </source>
</reference>
<name>A0A1H9EQ21_9PROT</name>
<dbReference type="Proteomes" id="UP000181998">
    <property type="component" value="Unassembled WGS sequence"/>
</dbReference>
<gene>
    <name evidence="1" type="ORF">SAMN05421510_103331</name>
</gene>
<proteinExistence type="predicted"/>
<evidence type="ECO:0000313" key="2">
    <source>
        <dbReference type="Proteomes" id="UP000181998"/>
    </source>
</evidence>
<accession>A0A1H9EQ21</accession>
<sequence>MPSSPGESMHSDTLDDLAEQALLLLLFEKFHFGGKCCFALSNACSIDLNDFLKPV</sequence>
<dbReference type="EMBL" id="FOFX01000033">
    <property type="protein sequence ID" value="SEQ27810.1"/>
    <property type="molecule type" value="Genomic_DNA"/>
</dbReference>
<organism evidence="1 2">
    <name type="scientific">Nitrosomonas ureae</name>
    <dbReference type="NCBI Taxonomy" id="44577"/>
    <lineage>
        <taxon>Bacteria</taxon>
        <taxon>Pseudomonadati</taxon>
        <taxon>Pseudomonadota</taxon>
        <taxon>Betaproteobacteria</taxon>
        <taxon>Nitrosomonadales</taxon>
        <taxon>Nitrosomonadaceae</taxon>
        <taxon>Nitrosomonas</taxon>
    </lineage>
</organism>
<dbReference type="AlphaFoldDB" id="A0A1H9EQ21"/>
<evidence type="ECO:0000313" key="1">
    <source>
        <dbReference type="EMBL" id="SEQ27810.1"/>
    </source>
</evidence>